<keyword evidence="2" id="KW-1185">Reference proteome</keyword>
<protein>
    <submittedName>
        <fullName evidence="1">HTH psq-type domain-containing protein</fullName>
    </submittedName>
</protein>
<organism evidence="1 2">
    <name type="scientific">Seiridium cardinale</name>
    <dbReference type="NCBI Taxonomy" id="138064"/>
    <lineage>
        <taxon>Eukaryota</taxon>
        <taxon>Fungi</taxon>
        <taxon>Dikarya</taxon>
        <taxon>Ascomycota</taxon>
        <taxon>Pezizomycotina</taxon>
        <taxon>Sordariomycetes</taxon>
        <taxon>Xylariomycetidae</taxon>
        <taxon>Amphisphaeriales</taxon>
        <taxon>Sporocadaceae</taxon>
        <taxon>Seiridium</taxon>
    </lineage>
</organism>
<name>A0ABR2XIK7_9PEZI</name>
<proteinExistence type="predicted"/>
<comment type="caution">
    <text evidence="1">The sequence shown here is derived from an EMBL/GenBank/DDBJ whole genome shotgun (WGS) entry which is preliminary data.</text>
</comment>
<evidence type="ECO:0000313" key="1">
    <source>
        <dbReference type="EMBL" id="KAK9773609.1"/>
    </source>
</evidence>
<dbReference type="EMBL" id="JARVKM010000049">
    <property type="protein sequence ID" value="KAK9773609.1"/>
    <property type="molecule type" value="Genomic_DNA"/>
</dbReference>
<dbReference type="Proteomes" id="UP001465668">
    <property type="component" value="Unassembled WGS sequence"/>
</dbReference>
<sequence length="233" mass="25705">METPTPLANASSPGTSFSVTRIEKELGVTKSGRLVHTELAIPETLKIILADDERRLRITTNVNSTLTDTITLIQVQEWDQRFGEFIQQVNRELSEHYEGASIPFPTIKQVEPIIEQFSRRAISATGFSVTIKSRLELQLNVLYNLTAQAANDLNLQVATAAGLDSAAMKTLAFVTTVFLPPSFVALVGGIGGNPKKCTILRSIFRDGAWHEETRVFEFDSASRVSPSWLAVTR</sequence>
<gene>
    <name evidence="1" type="ORF">SCAR479_09753</name>
</gene>
<reference evidence="1 2" key="1">
    <citation type="submission" date="2024-02" db="EMBL/GenBank/DDBJ databases">
        <title>First draft genome assembly of two strains of Seiridium cardinale.</title>
        <authorList>
            <person name="Emiliani G."/>
            <person name="Scali E."/>
        </authorList>
    </citation>
    <scope>NUCLEOTIDE SEQUENCE [LARGE SCALE GENOMIC DNA]</scope>
    <source>
        <strain evidence="1 2">BM-138-000479</strain>
    </source>
</reference>
<accession>A0ABR2XIK7</accession>
<evidence type="ECO:0000313" key="2">
    <source>
        <dbReference type="Proteomes" id="UP001465668"/>
    </source>
</evidence>